<comment type="caution">
    <text evidence="1">The sequence shown here is derived from an EMBL/GenBank/DDBJ whole genome shotgun (WGS) entry which is preliminary data.</text>
</comment>
<accession>X1PE42</accession>
<name>X1PE42_9ZZZZ</name>
<protein>
    <submittedName>
        <fullName evidence="1">Uncharacterized protein</fullName>
    </submittedName>
</protein>
<sequence>MQPTMPSPIEETIADLGNSSQPLLNSRLIDLLNLNSEELTVFEQAWAAMEPKRRR</sequence>
<proteinExistence type="predicted"/>
<gene>
    <name evidence="1" type="ORF">S06H3_60097</name>
</gene>
<organism evidence="1">
    <name type="scientific">marine sediment metagenome</name>
    <dbReference type="NCBI Taxonomy" id="412755"/>
    <lineage>
        <taxon>unclassified sequences</taxon>
        <taxon>metagenomes</taxon>
        <taxon>ecological metagenomes</taxon>
    </lineage>
</organism>
<dbReference type="EMBL" id="BARV01039153">
    <property type="protein sequence ID" value="GAI54557.1"/>
    <property type="molecule type" value="Genomic_DNA"/>
</dbReference>
<feature type="non-terminal residue" evidence="1">
    <location>
        <position position="55"/>
    </location>
</feature>
<dbReference type="AlphaFoldDB" id="X1PE42"/>
<reference evidence="1" key="1">
    <citation type="journal article" date="2014" name="Front. Microbiol.">
        <title>High frequency of phylogenetically diverse reductive dehalogenase-homologous genes in deep subseafloor sedimentary metagenomes.</title>
        <authorList>
            <person name="Kawai M."/>
            <person name="Futagami T."/>
            <person name="Toyoda A."/>
            <person name="Takaki Y."/>
            <person name="Nishi S."/>
            <person name="Hori S."/>
            <person name="Arai W."/>
            <person name="Tsubouchi T."/>
            <person name="Morono Y."/>
            <person name="Uchiyama I."/>
            <person name="Ito T."/>
            <person name="Fujiyama A."/>
            <person name="Inagaki F."/>
            <person name="Takami H."/>
        </authorList>
    </citation>
    <scope>NUCLEOTIDE SEQUENCE</scope>
    <source>
        <strain evidence="1">Expedition CK06-06</strain>
    </source>
</reference>
<evidence type="ECO:0000313" key="1">
    <source>
        <dbReference type="EMBL" id="GAI54557.1"/>
    </source>
</evidence>